<dbReference type="Ensembl" id="ENSELUT00000056373.2">
    <property type="protein sequence ID" value="ENSELUP00000058284.2"/>
    <property type="gene ID" value="ENSELUG00000025308.2"/>
</dbReference>
<reference evidence="2" key="2">
    <citation type="submission" date="2020-02" db="EMBL/GenBank/DDBJ databases">
        <title>Esox lucius (northern pike) genome, fEsoLuc1, primary haplotype.</title>
        <authorList>
            <person name="Myers G."/>
            <person name="Karagic N."/>
            <person name="Meyer A."/>
            <person name="Pippel M."/>
            <person name="Reichard M."/>
            <person name="Winkler S."/>
            <person name="Tracey A."/>
            <person name="Sims Y."/>
            <person name="Howe K."/>
            <person name="Rhie A."/>
            <person name="Formenti G."/>
            <person name="Durbin R."/>
            <person name="Fedrigo O."/>
            <person name="Jarvis E.D."/>
        </authorList>
    </citation>
    <scope>NUCLEOTIDE SEQUENCE [LARGE SCALE GENOMIC DNA]</scope>
</reference>
<organism evidence="2 3">
    <name type="scientific">Esox lucius</name>
    <name type="common">Northern pike</name>
    <dbReference type="NCBI Taxonomy" id="8010"/>
    <lineage>
        <taxon>Eukaryota</taxon>
        <taxon>Metazoa</taxon>
        <taxon>Chordata</taxon>
        <taxon>Craniata</taxon>
        <taxon>Vertebrata</taxon>
        <taxon>Euteleostomi</taxon>
        <taxon>Actinopterygii</taxon>
        <taxon>Neopterygii</taxon>
        <taxon>Teleostei</taxon>
        <taxon>Protacanthopterygii</taxon>
        <taxon>Esociformes</taxon>
        <taxon>Esocidae</taxon>
        <taxon>Esox</taxon>
    </lineage>
</organism>
<accession>A0A6Q2XW77</accession>
<evidence type="ECO:0000259" key="1">
    <source>
        <dbReference type="PROSITE" id="PS50878"/>
    </source>
</evidence>
<dbReference type="AlphaFoldDB" id="A0A6Q2XW77"/>
<reference evidence="2" key="4">
    <citation type="submission" date="2025-09" db="UniProtKB">
        <authorList>
            <consortium name="Ensembl"/>
        </authorList>
    </citation>
    <scope>IDENTIFICATION</scope>
</reference>
<reference evidence="2" key="3">
    <citation type="submission" date="2025-08" db="UniProtKB">
        <authorList>
            <consortium name="Ensembl"/>
        </authorList>
    </citation>
    <scope>IDENTIFICATION</scope>
</reference>
<sequence length="793" mass="89373">VWSDRGMLFRSGVTLNLTKLTIETPRFKCTSITVSEFYSFEVLMLSIHCLEIVLCVMVYHPPKPNSNFMLEFSEFIFSLVVKHDHIIVAGDFHIDIPSKIAATDFINLTESFNMTQHVMATLWIWEDIFQIILVVFLMSCSKFSPKRKIIIFSLASLIHRQLQKQILSQSENLYATCSTDVSLNTFNKLCQSTLDEIVSFRSRSRSESKPHPWLDENIRKLKKTCRKELLLSYNKAIRDVKAGYSSELIASNCHNPYTPVLQPPAVPLLSCFMDTNQHEIDVLLRKMKPSTCELDPFPSILIKSHSSVVSPMITKIINQSLRSGQVPASLKTAFIKPLLKKPSLDPEVFANYRPISNLPFLSKVLEKVVSVQLHNHLITNSLYEKFQSGFHSGHSTETALVRVTNDLLMAADAGSPSLLILLDLTAAFDTEDHHILLNRLHSSIGLSDITLAWFTSYLTDRTEYVSLGGAKSDTHSVTCVVPQGSVLGPTLFTLYMLPLGHVISRHGISFHCYADDTQLYIKTNPTPATALSTLSICLEEIETWMADNFLQLNSSKTEAILVGTPHQTRSSTITSITFSGHDIHLSSSVTNLGVRMDPHLTYDAHIKHLCKTSFFHLRNIAKLRPTLTLPDAEKLVHAFISSRLDYCNSLLIGIPSKNIQPLQYVQNCAARILMGVRKHHHITPILKSLHWLPVQYRIEFKVSLLSHQCLYGTAPLYLKQIITPLSASRHLRSGQANLLQPLRTRLRTMGDRAFCSVAPALWNALPVHLRAPQTVDSFKKGLKTHLFRKAFFV</sequence>
<evidence type="ECO:0000313" key="2">
    <source>
        <dbReference type="Ensembl" id="ENSELUP00000058284.2"/>
    </source>
</evidence>
<proteinExistence type="predicted"/>
<dbReference type="CDD" id="cd01650">
    <property type="entry name" value="RT_nLTR_like"/>
    <property type="match status" value="1"/>
</dbReference>
<dbReference type="InterPro" id="IPR000477">
    <property type="entry name" value="RT_dom"/>
</dbReference>
<dbReference type="Proteomes" id="UP000265140">
    <property type="component" value="Chromosome 19"/>
</dbReference>
<feature type="domain" description="Reverse transcriptase" evidence="1">
    <location>
        <begin position="319"/>
        <end position="583"/>
    </location>
</feature>
<dbReference type="Bgee" id="ENSELUG00000025308">
    <property type="expression patterns" value="Expressed in stomach and 1 other cell type or tissue"/>
</dbReference>
<gene>
    <name evidence="2" type="primary">FSHR</name>
</gene>
<evidence type="ECO:0000313" key="3">
    <source>
        <dbReference type="Proteomes" id="UP000265140"/>
    </source>
</evidence>
<dbReference type="PANTHER" id="PTHR33332">
    <property type="entry name" value="REVERSE TRANSCRIPTASE DOMAIN-CONTAINING PROTEIN"/>
    <property type="match status" value="1"/>
</dbReference>
<protein>
    <recommendedName>
        <fullName evidence="1">Reverse transcriptase domain-containing protein</fullName>
    </recommendedName>
</protein>
<keyword evidence="3" id="KW-1185">Reference proteome</keyword>
<reference evidence="3" key="1">
    <citation type="journal article" date="2014" name="PLoS ONE">
        <title>The genome and linkage map of the northern pike (Esox lucius): conserved synteny revealed between the salmonid sister group and the Neoteleostei.</title>
        <authorList>
            <person name="Rondeau E.B."/>
            <person name="Minkley D.R."/>
            <person name="Leong J.S."/>
            <person name="Messmer A.M."/>
            <person name="Jantzen J.R."/>
            <person name="von Schalburg K.R."/>
            <person name="Lemon C."/>
            <person name="Bird N.H."/>
            <person name="Koop B.F."/>
        </authorList>
    </citation>
    <scope>NUCLEOTIDE SEQUENCE</scope>
</reference>
<name>A0A6Q2XW77_ESOLU</name>
<dbReference type="InParanoid" id="A0A6Q2XW77"/>
<dbReference type="SUPFAM" id="SSF56672">
    <property type="entry name" value="DNA/RNA polymerases"/>
    <property type="match status" value="1"/>
</dbReference>
<dbReference type="OMA" id="LLAYQCI"/>
<dbReference type="GeneTree" id="ENSGT01150000286909"/>
<dbReference type="Pfam" id="PF00078">
    <property type="entry name" value="RVT_1"/>
    <property type="match status" value="1"/>
</dbReference>
<dbReference type="InterPro" id="IPR043502">
    <property type="entry name" value="DNA/RNA_pol_sf"/>
</dbReference>
<dbReference type="PROSITE" id="PS50878">
    <property type="entry name" value="RT_POL"/>
    <property type="match status" value="1"/>
</dbReference>